<keyword evidence="4" id="KW-0963">Cytoplasm</keyword>
<comment type="subcellular location">
    <subcellularLocation>
        <location evidence="4">Cytoplasm</location>
    </subcellularLocation>
</comment>
<keyword evidence="3 4" id="KW-0143">Chaperone</keyword>
<comment type="subunit">
    <text evidence="4">UreD, UreF and UreG form a complex that acts as a GTP-hydrolysis-dependent molecular chaperone, activating the urease apoprotein by helping to assemble the nickel containing metallocenter of UreC. The UreE protein probably delivers the nickel.</text>
</comment>
<keyword evidence="6" id="KW-1185">Reference proteome</keyword>
<evidence type="ECO:0000313" key="6">
    <source>
        <dbReference type="Proteomes" id="UP001193680"/>
    </source>
</evidence>
<dbReference type="HAMAP" id="MF_01384">
    <property type="entry name" value="UreD"/>
    <property type="match status" value="1"/>
</dbReference>
<gene>
    <name evidence="4" type="primary">ureD</name>
    <name evidence="5" type="ORF">H8792_011095</name>
</gene>
<dbReference type="PANTHER" id="PTHR33643:SF1">
    <property type="entry name" value="UREASE ACCESSORY PROTEIN D"/>
    <property type="match status" value="1"/>
</dbReference>
<dbReference type="InterPro" id="IPR002669">
    <property type="entry name" value="UreD"/>
</dbReference>
<dbReference type="PANTHER" id="PTHR33643">
    <property type="entry name" value="UREASE ACCESSORY PROTEIN D"/>
    <property type="match status" value="1"/>
</dbReference>
<evidence type="ECO:0000256" key="3">
    <source>
        <dbReference type="ARBA" id="ARBA00023186"/>
    </source>
</evidence>
<organism evidence="5 6">
    <name type="scientific">Thiomicrorhabdus heinhorstiae</name>
    <dbReference type="NCBI Taxonomy" id="2748010"/>
    <lineage>
        <taxon>Bacteria</taxon>
        <taxon>Pseudomonadati</taxon>
        <taxon>Pseudomonadota</taxon>
        <taxon>Gammaproteobacteria</taxon>
        <taxon>Thiotrichales</taxon>
        <taxon>Piscirickettsiaceae</taxon>
        <taxon>Thiomicrorhabdus</taxon>
    </lineage>
</organism>
<dbReference type="Pfam" id="PF01774">
    <property type="entry name" value="UreD"/>
    <property type="match status" value="1"/>
</dbReference>
<reference evidence="5 6" key="1">
    <citation type="submission" date="2020-11" db="EMBL/GenBank/DDBJ databases">
        <title>Sulfur oxidizing isolate from Hospital Hole Sinkhole.</title>
        <authorList>
            <person name="Scott K.M."/>
        </authorList>
    </citation>
    <scope>NUCLEOTIDE SEQUENCE [LARGE SCALE GENOMIC DNA]</scope>
    <source>
        <strain evidence="5 6">HH1</strain>
    </source>
</reference>
<sequence>MINTSLKSGWKGFLSFTLVHQWNKTVVKDKQHFGPLVLQRPYYQEPDRPTILVIHPPGGLVSGDQLMIKVTMQPGSKGLISTPAATKFYRSLGKTTTQTQSVEVSENCDLEWLPQETLFFDRVNAENTLVFNLQSADCRLIAWDIVGLGRPAMQENFRQGFLTQSLTINLSGSPIFIDRFCLSGEDELLDSAFALGGATLMATMLFYHPDVKVLQQLKERLLNKSWAGLCGITLLENVLVLRTLDCDLEEIKARLIEAWQTARLSVIGVEPVYPRIWRT</sequence>
<comment type="similarity">
    <text evidence="1 4">Belongs to the UreD family.</text>
</comment>
<dbReference type="EMBL" id="JACBGI020000030">
    <property type="protein sequence ID" value="MBF6058889.1"/>
    <property type="molecule type" value="Genomic_DNA"/>
</dbReference>
<evidence type="ECO:0000313" key="5">
    <source>
        <dbReference type="EMBL" id="MBF6058889.1"/>
    </source>
</evidence>
<comment type="function">
    <text evidence="4">Required for maturation of urease via the functional incorporation of the urease nickel metallocenter.</text>
</comment>
<evidence type="ECO:0000256" key="4">
    <source>
        <dbReference type="HAMAP-Rule" id="MF_01384"/>
    </source>
</evidence>
<proteinExistence type="inferred from homology"/>
<evidence type="ECO:0000256" key="2">
    <source>
        <dbReference type="ARBA" id="ARBA00022988"/>
    </source>
</evidence>
<name>A0ABS0C0V3_9GAMM</name>
<evidence type="ECO:0000256" key="1">
    <source>
        <dbReference type="ARBA" id="ARBA00007177"/>
    </source>
</evidence>
<protein>
    <recommendedName>
        <fullName evidence="4">Urease accessory protein UreD</fullName>
    </recommendedName>
</protein>
<comment type="caution">
    <text evidence="5">The sequence shown here is derived from an EMBL/GenBank/DDBJ whole genome shotgun (WGS) entry which is preliminary data.</text>
</comment>
<dbReference type="Proteomes" id="UP001193680">
    <property type="component" value="Unassembled WGS sequence"/>
</dbReference>
<dbReference type="RefSeq" id="WP_185979032.1">
    <property type="nucleotide sequence ID" value="NZ_JACBGI020000030.1"/>
</dbReference>
<accession>A0ABS0C0V3</accession>
<keyword evidence="2 4" id="KW-0996">Nickel insertion</keyword>